<evidence type="ECO:0000313" key="2">
    <source>
        <dbReference type="EMBL" id="WOL09379.1"/>
    </source>
</evidence>
<dbReference type="InterPro" id="IPR006553">
    <property type="entry name" value="Leu-rich_rpt_Cys-con_subtyp"/>
</dbReference>
<dbReference type="InterPro" id="IPR001611">
    <property type="entry name" value="Leu-rich_rpt"/>
</dbReference>
<name>A0AAQ3KIU1_9LILI</name>
<dbReference type="Gene3D" id="3.80.10.10">
    <property type="entry name" value="Ribonuclease Inhibitor"/>
    <property type="match status" value="2"/>
</dbReference>
<dbReference type="GO" id="GO:0019005">
    <property type="term" value="C:SCF ubiquitin ligase complex"/>
    <property type="evidence" value="ECO:0007669"/>
    <property type="project" value="TreeGrafter"/>
</dbReference>
<accession>A0AAQ3KIU1</accession>
<dbReference type="SMART" id="SM00367">
    <property type="entry name" value="LRR_CC"/>
    <property type="match status" value="6"/>
</dbReference>
<keyword evidence="3" id="KW-1185">Reference proteome</keyword>
<dbReference type="Pfam" id="PF13516">
    <property type="entry name" value="LRR_6"/>
    <property type="match status" value="1"/>
</dbReference>
<protein>
    <submittedName>
        <fullName evidence="2">F-box/LRR-repeat protein 14</fullName>
    </submittedName>
</protein>
<reference evidence="2 3" key="1">
    <citation type="submission" date="2023-10" db="EMBL/GenBank/DDBJ databases">
        <title>Chromosome-scale genome assembly provides insights into flower coloration mechanisms of Canna indica.</title>
        <authorList>
            <person name="Li C."/>
        </authorList>
    </citation>
    <scope>NUCLEOTIDE SEQUENCE [LARGE SCALE GENOMIC DNA]</scope>
    <source>
        <tissue evidence="2">Flower</tissue>
    </source>
</reference>
<dbReference type="AlphaFoldDB" id="A0AAQ3KIU1"/>
<dbReference type="PANTHER" id="PTHR13318:SF101">
    <property type="entry name" value="F-BOX_LRR PROTEIN"/>
    <property type="match status" value="1"/>
</dbReference>
<feature type="region of interest" description="Disordered" evidence="1">
    <location>
        <begin position="10"/>
        <end position="45"/>
    </location>
</feature>
<feature type="region of interest" description="Disordered" evidence="1">
    <location>
        <begin position="62"/>
        <end position="86"/>
    </location>
</feature>
<gene>
    <name evidence="2" type="ORF">Cni_G18132</name>
</gene>
<dbReference type="SUPFAM" id="SSF52047">
    <property type="entry name" value="RNI-like"/>
    <property type="match status" value="1"/>
</dbReference>
<evidence type="ECO:0000256" key="1">
    <source>
        <dbReference type="SAM" id="MobiDB-lite"/>
    </source>
</evidence>
<evidence type="ECO:0000313" key="3">
    <source>
        <dbReference type="Proteomes" id="UP001327560"/>
    </source>
</evidence>
<dbReference type="PANTHER" id="PTHR13318">
    <property type="entry name" value="PARTNER OF PAIRED, ISOFORM B-RELATED"/>
    <property type="match status" value="1"/>
</dbReference>
<dbReference type="EMBL" id="CP136894">
    <property type="protein sequence ID" value="WOL09379.1"/>
    <property type="molecule type" value="Genomic_DNA"/>
</dbReference>
<dbReference type="GO" id="GO:0031146">
    <property type="term" value="P:SCF-dependent proteasomal ubiquitin-dependent protein catabolic process"/>
    <property type="evidence" value="ECO:0007669"/>
    <property type="project" value="TreeGrafter"/>
</dbReference>
<organism evidence="2 3">
    <name type="scientific">Canna indica</name>
    <name type="common">Indian-shot</name>
    <dbReference type="NCBI Taxonomy" id="4628"/>
    <lineage>
        <taxon>Eukaryota</taxon>
        <taxon>Viridiplantae</taxon>
        <taxon>Streptophyta</taxon>
        <taxon>Embryophyta</taxon>
        <taxon>Tracheophyta</taxon>
        <taxon>Spermatophyta</taxon>
        <taxon>Magnoliopsida</taxon>
        <taxon>Liliopsida</taxon>
        <taxon>Zingiberales</taxon>
        <taxon>Cannaceae</taxon>
        <taxon>Canna</taxon>
    </lineage>
</organism>
<sequence>MVRLWFGRYPPRRSSLRPNHAEAANASYSTAQEPGAADGSPSSSCSTTTYFLRAVPLSPAYGERPSTWPVQEPLDMDEDERGESPPVDKIMWMDDEWWRAYKRNARRAAAIEAAPTYARYRSEDKNDELEDPMSKAELEHVESAGPFSAAMEIIQRRVDTMRSSPERDIVQWKPSYQQRLRTAPSLLILCLMTLRKHGEEIESLEGIPDDLKHKIVKLLCSSRKMNARILETCLNGSTTEVKLSDCSWASEEVLQNALANCSIDRLEVLQLDLCGRCMSTYVLQTALAKSQTGFTSLMRLSLKGAYRLTDNALSLLASSAPSLRSIDLGKCSLITSCGIISLAEKLNLEELYIDYCMRIDVMQILPMLEKLTHLEVLSVSGVPTVSNDFVLRMMLARGYKMRVLVFACCQKLTTRSISAIASNCSQLRILNIQDLRCLNDSALKYLASGCRSMTSLKLRQSRFSDESIAAFLEVSGDSLIELSLNNVAKVAHQTAIAISLKCRLNLQYLDLSFCRQLTDEELGFIVDTCSRLRVLKLFGCSQVTKEFNQWHRNPEVEIIGLEQVILDELVIL</sequence>
<dbReference type="Proteomes" id="UP001327560">
    <property type="component" value="Chromosome 5"/>
</dbReference>
<proteinExistence type="predicted"/>
<dbReference type="InterPro" id="IPR032675">
    <property type="entry name" value="LRR_dom_sf"/>
</dbReference>